<evidence type="ECO:0000256" key="7">
    <source>
        <dbReference type="RuleBase" id="RU362114"/>
    </source>
</evidence>
<name>A0A401NM03_SCYTO</name>
<dbReference type="GO" id="GO:0003950">
    <property type="term" value="F:NAD+ poly-ADP-ribosyltransferase activity"/>
    <property type="evidence" value="ECO:0007669"/>
    <property type="project" value="UniProtKB-UniRule"/>
</dbReference>
<dbReference type="Gene3D" id="3.40.220.10">
    <property type="entry name" value="Leucine Aminopeptidase, subunit E, domain 1"/>
    <property type="match status" value="2"/>
</dbReference>
<feature type="region of interest" description="Disordered" evidence="8">
    <location>
        <begin position="223"/>
        <end position="250"/>
    </location>
</feature>
<evidence type="ECO:0000256" key="5">
    <source>
        <dbReference type="ARBA" id="ARBA00023242"/>
    </source>
</evidence>
<feature type="domain" description="PARP catalytic" evidence="9">
    <location>
        <begin position="1269"/>
        <end position="1475"/>
    </location>
</feature>
<dbReference type="PROSITE" id="PS51059">
    <property type="entry name" value="PARP_CATALYTIC"/>
    <property type="match status" value="1"/>
</dbReference>
<evidence type="ECO:0000256" key="1">
    <source>
        <dbReference type="ARBA" id="ARBA00004123"/>
    </source>
</evidence>
<feature type="region of interest" description="Disordered" evidence="8">
    <location>
        <begin position="1427"/>
        <end position="1449"/>
    </location>
</feature>
<dbReference type="Pfam" id="PF02825">
    <property type="entry name" value="WWE"/>
    <property type="match status" value="1"/>
</dbReference>
<dbReference type="Gene3D" id="3.90.228.10">
    <property type="match status" value="1"/>
</dbReference>
<dbReference type="GO" id="GO:0005737">
    <property type="term" value="C:cytoplasm"/>
    <property type="evidence" value="ECO:0007669"/>
    <property type="project" value="TreeGrafter"/>
</dbReference>
<dbReference type="CDD" id="cd01439">
    <property type="entry name" value="TCCD_inducible_PARP_like"/>
    <property type="match status" value="1"/>
</dbReference>
<accession>A0A401NM03</accession>
<protein>
    <recommendedName>
        <fullName evidence="7">Poly [ADP-ribose] polymerase</fullName>
        <shortName evidence="7">PARP</shortName>
        <ecNumber evidence="7">2.4.2.-</ecNumber>
    </recommendedName>
</protein>
<feature type="region of interest" description="Disordered" evidence="8">
    <location>
        <begin position="85"/>
        <end position="107"/>
    </location>
</feature>
<dbReference type="PANTHER" id="PTHR14453">
    <property type="entry name" value="PARP/ZINC FINGER CCCH TYPE DOMAIN CONTAINING PROTEIN"/>
    <property type="match status" value="1"/>
</dbReference>
<dbReference type="Pfam" id="PF00644">
    <property type="entry name" value="PARP"/>
    <property type="match status" value="1"/>
</dbReference>
<dbReference type="SUPFAM" id="SSF52949">
    <property type="entry name" value="Macro domain-like"/>
    <property type="match status" value="2"/>
</dbReference>
<keyword evidence="3 7" id="KW-0808">Transferase</keyword>
<comment type="subcellular location">
    <subcellularLocation>
        <location evidence="1">Nucleus</location>
    </subcellularLocation>
</comment>
<evidence type="ECO:0000256" key="3">
    <source>
        <dbReference type="ARBA" id="ARBA00022679"/>
    </source>
</evidence>
<gene>
    <name evidence="11" type="ORF">scyTo_0012996</name>
</gene>
<dbReference type="FunFam" id="3.90.228.10:FF:000008">
    <property type="entry name" value="Poly [ADP-ribose] polymerase"/>
    <property type="match status" value="1"/>
</dbReference>
<evidence type="ECO:0000313" key="11">
    <source>
        <dbReference type="EMBL" id="GCB61918.1"/>
    </source>
</evidence>
<dbReference type="GO" id="GO:0003714">
    <property type="term" value="F:transcription corepressor activity"/>
    <property type="evidence" value="ECO:0007669"/>
    <property type="project" value="TreeGrafter"/>
</dbReference>
<dbReference type="Proteomes" id="UP000288216">
    <property type="component" value="Unassembled WGS sequence"/>
</dbReference>
<dbReference type="InterPro" id="IPR057051">
    <property type="entry name" value="PARP14_RPM_1"/>
</dbReference>
<dbReference type="Gene3D" id="3.30.70.330">
    <property type="match status" value="2"/>
</dbReference>
<dbReference type="InterPro" id="IPR012677">
    <property type="entry name" value="Nucleotide-bd_a/b_plait_sf"/>
</dbReference>
<dbReference type="SUPFAM" id="SSF117839">
    <property type="entry name" value="WWE domain"/>
    <property type="match status" value="1"/>
</dbReference>
<reference evidence="11 12" key="1">
    <citation type="journal article" date="2018" name="Nat. Ecol. Evol.">
        <title>Shark genomes provide insights into elasmobranch evolution and the origin of vertebrates.</title>
        <authorList>
            <person name="Hara Y"/>
            <person name="Yamaguchi K"/>
            <person name="Onimaru K"/>
            <person name="Kadota M"/>
            <person name="Koyanagi M"/>
            <person name="Keeley SD"/>
            <person name="Tatsumi K"/>
            <person name="Tanaka K"/>
            <person name="Motone F"/>
            <person name="Kageyama Y"/>
            <person name="Nozu R"/>
            <person name="Adachi N"/>
            <person name="Nishimura O"/>
            <person name="Nakagawa R"/>
            <person name="Tanegashima C"/>
            <person name="Kiyatake I"/>
            <person name="Matsumoto R"/>
            <person name="Murakumo K"/>
            <person name="Nishida K"/>
            <person name="Terakita A"/>
            <person name="Kuratani S"/>
            <person name="Sato K"/>
            <person name="Hyodo S Kuraku.S."/>
        </authorList>
    </citation>
    <scope>NUCLEOTIDE SEQUENCE [LARGE SCALE GENOMIC DNA]</scope>
</reference>
<dbReference type="Pfam" id="PF01661">
    <property type="entry name" value="Macro"/>
    <property type="match status" value="1"/>
</dbReference>
<feature type="domain" description="Macro" evidence="10">
    <location>
        <begin position="591"/>
        <end position="769"/>
    </location>
</feature>
<evidence type="ECO:0000256" key="8">
    <source>
        <dbReference type="SAM" id="MobiDB-lite"/>
    </source>
</evidence>
<dbReference type="InterPro" id="IPR043472">
    <property type="entry name" value="Macro_dom-like"/>
</dbReference>
<dbReference type="STRING" id="75743.A0A401NM03"/>
<organism evidence="11 12">
    <name type="scientific">Scyliorhinus torazame</name>
    <name type="common">Cloudy catshark</name>
    <name type="synonym">Catulus torazame</name>
    <dbReference type="NCBI Taxonomy" id="75743"/>
    <lineage>
        <taxon>Eukaryota</taxon>
        <taxon>Metazoa</taxon>
        <taxon>Chordata</taxon>
        <taxon>Craniata</taxon>
        <taxon>Vertebrata</taxon>
        <taxon>Chondrichthyes</taxon>
        <taxon>Elasmobranchii</taxon>
        <taxon>Galeomorphii</taxon>
        <taxon>Galeoidea</taxon>
        <taxon>Carcharhiniformes</taxon>
        <taxon>Scyliorhinidae</taxon>
        <taxon>Scyliorhinus</taxon>
    </lineage>
</organism>
<evidence type="ECO:0000256" key="6">
    <source>
        <dbReference type="ARBA" id="ARBA00024347"/>
    </source>
</evidence>
<evidence type="ECO:0000256" key="4">
    <source>
        <dbReference type="ARBA" id="ARBA00023027"/>
    </source>
</evidence>
<comment type="similarity">
    <text evidence="6">Belongs to the ARTD/PARP family.</text>
</comment>
<dbReference type="InterPro" id="IPR052056">
    <property type="entry name" value="Mono-ARTD/PARP"/>
</dbReference>
<dbReference type="InterPro" id="IPR002589">
    <property type="entry name" value="Macro_dom"/>
</dbReference>
<dbReference type="Pfam" id="PF23085">
    <property type="entry name" value="RRM_PARP14_3"/>
    <property type="match status" value="1"/>
</dbReference>
<dbReference type="InterPro" id="IPR037197">
    <property type="entry name" value="WWE_dom_sf"/>
</dbReference>
<dbReference type="EC" id="2.4.2.-" evidence="7"/>
<keyword evidence="2 7" id="KW-0328">Glycosyltransferase</keyword>
<dbReference type="OMA" id="WRLYVAR"/>
<evidence type="ECO:0000313" key="12">
    <source>
        <dbReference type="Proteomes" id="UP000288216"/>
    </source>
</evidence>
<dbReference type="OrthoDB" id="6133115at2759"/>
<dbReference type="Pfam" id="PF23251">
    <property type="entry name" value="KH_PARP14_4"/>
    <property type="match status" value="1"/>
</dbReference>
<dbReference type="GO" id="GO:0010629">
    <property type="term" value="P:negative regulation of gene expression"/>
    <property type="evidence" value="ECO:0007669"/>
    <property type="project" value="TreeGrafter"/>
</dbReference>
<dbReference type="InterPro" id="IPR012317">
    <property type="entry name" value="Poly(ADP-ribose)pol_cat_dom"/>
</dbReference>
<evidence type="ECO:0000259" key="10">
    <source>
        <dbReference type="PROSITE" id="PS51154"/>
    </source>
</evidence>
<evidence type="ECO:0000256" key="2">
    <source>
        <dbReference type="ARBA" id="ARBA00022676"/>
    </source>
</evidence>
<dbReference type="SUPFAM" id="SSF56399">
    <property type="entry name" value="ADP-ribosylation"/>
    <property type="match status" value="1"/>
</dbReference>
<dbReference type="PROSITE" id="PS51154">
    <property type="entry name" value="MACRO"/>
    <property type="match status" value="1"/>
</dbReference>
<dbReference type="Gene3D" id="3.30.720.50">
    <property type="match status" value="1"/>
</dbReference>
<keyword evidence="4 7" id="KW-0520">NAD</keyword>
<keyword evidence="5" id="KW-0539">Nucleus</keyword>
<evidence type="ECO:0000259" key="9">
    <source>
        <dbReference type="PROSITE" id="PS51059"/>
    </source>
</evidence>
<dbReference type="InterPro" id="IPR057046">
    <property type="entry name" value="PARP14_KH_4"/>
</dbReference>
<dbReference type="Pfam" id="PF23222">
    <property type="entry name" value="RRM_PARP14_1"/>
    <property type="match status" value="1"/>
</dbReference>
<dbReference type="EMBL" id="BFAA01006469">
    <property type="protein sequence ID" value="GCB61918.1"/>
    <property type="molecule type" value="Genomic_DNA"/>
</dbReference>
<feature type="region of interest" description="Disordered" evidence="8">
    <location>
        <begin position="792"/>
        <end position="823"/>
    </location>
</feature>
<dbReference type="PANTHER" id="PTHR14453:SF67">
    <property type="entry name" value="POLY [ADP-RIBOSE] POLYMERASE"/>
    <property type="match status" value="1"/>
</dbReference>
<proteinExistence type="inferred from homology"/>
<dbReference type="GO" id="GO:0005634">
    <property type="term" value="C:nucleus"/>
    <property type="evidence" value="ECO:0007669"/>
    <property type="project" value="UniProtKB-SubCell"/>
</dbReference>
<keyword evidence="12" id="KW-1185">Reference proteome</keyword>
<sequence>MANKGGGFAVLVTGFSQITKKRIENKLAAYFQSKKKSGGGECDVAIVENGDALVTFFKTDVQKSVLERTHTITVDGQSIQLSVTPYSGKEENSKDDEQEFSSPVKKDSTCASEDLNKAVHAFNNKNFCGLKTVAEHLPRTRCLHVIPLPEAIVQDYLVLYFERYLRCDNNVEVHMDKSTQSAIMTFPNPEAVECVLSKTHGIKGHTLKMHRYYEGEKLTEFASEQDRNDSRPLKKDKTDSESLTQKNEDETKFTSSFVTEECDFKNKYYVSILKNQHLDKDYPTVQLNFDMMQNIVQITGMENDVLKVQIKLLNKGHQITNKIIHLSEHLRIFLTQLSNEGFLTQMFLDSGINAAYSYDDAEDKGVLYAASEKDRQKAEEKLKMTFAEVTIPIPVNFYMDSANNFKLFIEKITASVIREHLELKDIKEKYLLQHSLEAKDTSGQFACIILVGYRIIAEDVIVRIEKYMDENCMKDFFIEVPLLGVFEYTQRFVNFSDILQNVNVDFVKNEQSLGLQIQVSMKAATQTQTIIMDMLKQVKMQRKRLHNPGAVQFFAKNQDLLKKLENPYQCVIYIENQEGQQKDLSLSNKLETISSVMFLNKFKISVVKHNIAIHEVDAILHLTNEKFDCSTGLSKTLIETGGPEFQESINRLRKRQHLIKDNAVLQSSPGKLSCSAVFHAKWTKSDRQEENVLKKIILAVLNLTNEQLFTSIAIPVFMLGESSTWVMVKAIKEYCEKSRKSDANLTDIRLVSTDDASIKTMKKAVKQIIEPEGKHSKMPAVMKLALKHEKKNVPANPALRPQQEASRLPSDSKVQPDTAVTEINPANSNDRFLKCDGLKVILVKGNIGEQKCDVIVNTVSEDMNLSQGPVSTAILKQAGTQLQINTDKAKGSKNFKAGDVLSVSTKGKNETPAESLLLKSIGNITFELCCGSIFKKGTALVVEYVENKANFDIKRNGDKYYFPLRIKGHADITKSFLRALQKCKELKLDLLYIPVPKQLPSGRAPMDIRAFAAGVLDSVCQYEGTVQGRPIYVIVNDASYGHIQIFEEEMVKLQSGKAGLFHTVTRYLGDWLSGNQTSEDTTNISQHSVEPVKFQIYSMKEENIEAAWADIQKLATKEHMEKTIPVEIPFEKFTEEDLEEIEECCTRMHVCYIFDKADQGICLSGCITDICSVQDVIFKVCHEVGKREVALREEMFIMDKVCWKFWLEDHWETFIPKVNACLEKAYNGKENEIKVKIGGGDYCVIDFQKFTMTDTDGDSFRIDRRCTGDELPDTWDIGENQTACSEVHLKPDSSEYQEVAQGFRDTLADYATRQTFKIDSITRIQNPTLWRLYVARRNEMNRQRPHQQNEKCLYHGTYPDICPKINADGFNRSYCGLNAVFYGDGTYFAQNAKYSAHDTYSKPDANGSKVVYRARVLTGDYCKGEKGLKEPPLKDPQGNSRDRYDSVTDGASPPQAFVVFQDNQAYPEYLISFHV</sequence>
<dbReference type="InterPro" id="IPR004170">
    <property type="entry name" value="WWE_dom"/>
</dbReference>
<comment type="caution">
    <text evidence="11">The sequence shown here is derived from an EMBL/GenBank/DDBJ whole genome shotgun (WGS) entry which is preliminary data.</text>
</comment>